<dbReference type="EMBL" id="MNAD01000696">
    <property type="protein sequence ID" value="OJT11016.1"/>
    <property type="molecule type" value="Genomic_DNA"/>
</dbReference>
<feature type="compositionally biased region" description="Low complexity" evidence="1">
    <location>
        <begin position="165"/>
        <end position="179"/>
    </location>
</feature>
<evidence type="ECO:0000256" key="1">
    <source>
        <dbReference type="SAM" id="MobiDB-lite"/>
    </source>
</evidence>
<evidence type="ECO:0000313" key="2">
    <source>
        <dbReference type="EMBL" id="OJT11016.1"/>
    </source>
</evidence>
<name>A0A1M2VTZ5_TRAPU</name>
<dbReference type="STRING" id="154538.A0A1M2VTZ5"/>
<proteinExistence type="predicted"/>
<organism evidence="2 3">
    <name type="scientific">Trametes pubescens</name>
    <name type="common">White-rot fungus</name>
    <dbReference type="NCBI Taxonomy" id="154538"/>
    <lineage>
        <taxon>Eukaryota</taxon>
        <taxon>Fungi</taxon>
        <taxon>Dikarya</taxon>
        <taxon>Basidiomycota</taxon>
        <taxon>Agaricomycotina</taxon>
        <taxon>Agaricomycetes</taxon>
        <taxon>Polyporales</taxon>
        <taxon>Polyporaceae</taxon>
        <taxon>Trametes</taxon>
    </lineage>
</organism>
<reference evidence="2 3" key="1">
    <citation type="submission" date="2016-10" db="EMBL/GenBank/DDBJ databases">
        <title>Genome sequence of the basidiomycete white-rot fungus Trametes pubescens.</title>
        <authorList>
            <person name="Makela M.R."/>
            <person name="Granchi Z."/>
            <person name="Peng M."/>
            <person name="De Vries R.P."/>
            <person name="Grigoriev I."/>
            <person name="Riley R."/>
            <person name="Hilden K."/>
        </authorList>
    </citation>
    <scope>NUCLEOTIDE SEQUENCE [LARGE SCALE GENOMIC DNA]</scope>
    <source>
        <strain evidence="2 3">FBCC735</strain>
    </source>
</reference>
<feature type="compositionally biased region" description="Basic residues" evidence="1">
    <location>
        <begin position="1"/>
        <end position="10"/>
    </location>
</feature>
<keyword evidence="3" id="KW-1185">Reference proteome</keyword>
<dbReference type="AlphaFoldDB" id="A0A1M2VTZ5"/>
<comment type="caution">
    <text evidence="2">The sequence shown here is derived from an EMBL/GenBank/DDBJ whole genome shotgun (WGS) entry which is preliminary data.</text>
</comment>
<feature type="region of interest" description="Disordered" evidence="1">
    <location>
        <begin position="151"/>
        <end position="221"/>
    </location>
</feature>
<dbReference type="OMA" id="GPQMREN"/>
<feature type="region of interest" description="Disordered" evidence="1">
    <location>
        <begin position="123"/>
        <end position="142"/>
    </location>
</feature>
<feature type="region of interest" description="Disordered" evidence="1">
    <location>
        <begin position="1"/>
        <end position="118"/>
    </location>
</feature>
<protein>
    <submittedName>
        <fullName evidence="2">Uncharacterized protein</fullName>
    </submittedName>
</protein>
<feature type="compositionally biased region" description="Polar residues" evidence="1">
    <location>
        <begin position="96"/>
        <end position="105"/>
    </location>
</feature>
<dbReference type="Proteomes" id="UP000184267">
    <property type="component" value="Unassembled WGS sequence"/>
</dbReference>
<accession>A0A1M2VTZ5</accession>
<sequence>MSIKFRRKRQSWRERYAGPQMRENESAVYSPRPRYTKGSPPPPGLEPKPYQYGLVGRPSSTPSYCSSPAASPPPTRPQSFSAFSAMTAYTAPLPSPNQNTSTPNLLRTTSPVPPTVRPMTPMTPLTPAYLGAPRPSGSEASVGTAVSYPFPVLPPTPHEEHTSRASIGHATAAAAGEGESVSERRPTRLSLTLANWNPETDGELFPRASSDDGRPGSVIGR</sequence>
<feature type="compositionally biased region" description="Low complexity" evidence="1">
    <location>
        <begin position="57"/>
        <end position="69"/>
    </location>
</feature>
<feature type="compositionally biased region" description="Polar residues" evidence="1">
    <location>
        <begin position="189"/>
        <end position="198"/>
    </location>
</feature>
<gene>
    <name evidence="2" type="ORF">TRAPUB_12470</name>
</gene>
<evidence type="ECO:0000313" key="3">
    <source>
        <dbReference type="Proteomes" id="UP000184267"/>
    </source>
</evidence>
<dbReference type="OrthoDB" id="3263215at2759"/>